<keyword evidence="3" id="KW-1185">Reference proteome</keyword>
<evidence type="ECO:0000256" key="1">
    <source>
        <dbReference type="SAM" id="MobiDB-lite"/>
    </source>
</evidence>
<feature type="region of interest" description="Disordered" evidence="1">
    <location>
        <begin position="1"/>
        <end position="28"/>
    </location>
</feature>
<evidence type="ECO:0000313" key="2">
    <source>
        <dbReference type="EMBL" id="MDV7223223.1"/>
    </source>
</evidence>
<feature type="compositionally biased region" description="Basic and acidic residues" evidence="1">
    <location>
        <begin position="1"/>
        <end position="10"/>
    </location>
</feature>
<dbReference type="EMBL" id="JAWMAJ010000293">
    <property type="protein sequence ID" value="MDV7223223.1"/>
    <property type="molecule type" value="Genomic_DNA"/>
</dbReference>
<dbReference type="Gene3D" id="1.20.120.20">
    <property type="entry name" value="Apolipoprotein"/>
    <property type="match status" value="1"/>
</dbReference>
<dbReference type="Proteomes" id="UP001187346">
    <property type="component" value="Unassembled WGS sequence"/>
</dbReference>
<comment type="caution">
    <text evidence="2">The sequence shown here is derived from an EMBL/GenBank/DDBJ whole genome shotgun (WGS) entry which is preliminary data.</text>
</comment>
<sequence>MTEDKPHTGDEATPSTEELREQVEATREELGETVEAFAAKADVKARAQEKTDTVKQQVEEKTTQAKAQLRDTAAHVVHVVQEKTPEPVREKAGQGLQAARANRAPLLAAAGALIALLFIRRSRKHR</sequence>
<reference evidence="2 3" key="1">
    <citation type="submission" date="2023-10" db="EMBL/GenBank/DDBJ databases">
        <title>Characterization of rhizosphere-enriched actinobacteria from wheat plants lab-grown on chernevaya soil.</title>
        <authorList>
            <person name="Tikhonova E.N."/>
            <person name="Konopkin A."/>
            <person name="Kravchenko I.K."/>
        </authorList>
    </citation>
    <scope>NUCLEOTIDE SEQUENCE [LARGE SCALE GENOMIC DNA]</scope>
    <source>
        <strain evidence="2 3">RR29</strain>
    </source>
</reference>
<proteinExistence type="predicted"/>
<feature type="compositionally biased region" description="Basic and acidic residues" evidence="1">
    <location>
        <begin position="17"/>
        <end position="28"/>
    </location>
</feature>
<accession>A0ABU4FT80</accession>
<dbReference type="RefSeq" id="WP_317775766.1">
    <property type="nucleotide sequence ID" value="NZ_JAWMAJ010000293.1"/>
</dbReference>
<dbReference type="Pfam" id="PF12277">
    <property type="entry name" value="DUF3618"/>
    <property type="match status" value="1"/>
</dbReference>
<evidence type="ECO:0000313" key="3">
    <source>
        <dbReference type="Proteomes" id="UP001187346"/>
    </source>
</evidence>
<name>A0ABU4FT80_9ACTN</name>
<dbReference type="SUPFAM" id="SSF58113">
    <property type="entry name" value="Apolipoprotein A-I"/>
    <property type="match status" value="1"/>
</dbReference>
<gene>
    <name evidence="2" type="ORF">R5A26_45625</name>
</gene>
<protein>
    <submittedName>
        <fullName evidence="2">DUF3618 domain-containing protein</fullName>
    </submittedName>
</protein>
<organism evidence="2 3">
    <name type="scientific">Streptomyces prunicolor</name>
    <dbReference type="NCBI Taxonomy" id="67348"/>
    <lineage>
        <taxon>Bacteria</taxon>
        <taxon>Bacillati</taxon>
        <taxon>Actinomycetota</taxon>
        <taxon>Actinomycetes</taxon>
        <taxon>Kitasatosporales</taxon>
        <taxon>Streptomycetaceae</taxon>
        <taxon>Streptomyces</taxon>
    </lineage>
</organism>
<dbReference type="InterPro" id="IPR022062">
    <property type="entry name" value="DUF3618"/>
</dbReference>